<dbReference type="InterPro" id="IPR037053">
    <property type="entry name" value="Phage_tail_collar_dom_sf"/>
</dbReference>
<protein>
    <submittedName>
        <fullName evidence="2">Phage tail protein</fullName>
    </submittedName>
</protein>
<dbReference type="OrthoDB" id="9810174at2"/>
<reference evidence="2 3" key="1">
    <citation type="submission" date="2018-09" db="EMBL/GenBank/DDBJ databases">
        <authorList>
            <person name="Zeman M."/>
            <person name="Pardy F."/>
        </authorList>
    </citation>
    <scope>NUCLEOTIDE SEQUENCE [LARGE SCALE GENOMIC DNA]</scope>
    <source>
        <strain evidence="2 3">CCM 8852</strain>
    </source>
</reference>
<dbReference type="Gene3D" id="3.90.1340.10">
    <property type="entry name" value="Phage tail collar domain"/>
    <property type="match status" value="1"/>
</dbReference>
<dbReference type="EMBL" id="QYCN01000003">
    <property type="protein sequence ID" value="RIY13278.1"/>
    <property type="molecule type" value="Genomic_DNA"/>
</dbReference>
<evidence type="ECO:0000313" key="3">
    <source>
        <dbReference type="Proteomes" id="UP000284250"/>
    </source>
</evidence>
<proteinExistence type="predicted"/>
<dbReference type="SUPFAM" id="SSF88874">
    <property type="entry name" value="Receptor-binding domain of short tail fibre protein gp12"/>
    <property type="match status" value="1"/>
</dbReference>
<evidence type="ECO:0000313" key="2">
    <source>
        <dbReference type="EMBL" id="RIY13278.1"/>
    </source>
</evidence>
<dbReference type="AlphaFoldDB" id="A0A418R6Y4"/>
<comment type="caution">
    <text evidence="2">The sequence shown here is derived from an EMBL/GenBank/DDBJ whole genome shotgun (WGS) entry which is preliminary data.</text>
</comment>
<reference evidence="2 3" key="2">
    <citation type="submission" date="2019-01" db="EMBL/GenBank/DDBJ databases">
        <title>Hymenobacter humicola sp. nov., isolated from soils in Antarctica.</title>
        <authorList>
            <person name="Sedlacek I."/>
            <person name="Holochova P."/>
            <person name="Kralova S."/>
            <person name="Pantucek R."/>
            <person name="Stankova E."/>
            <person name="Vrbovska V."/>
            <person name="Kristofova L."/>
            <person name="Svec P."/>
            <person name="Busse H.-J."/>
        </authorList>
    </citation>
    <scope>NUCLEOTIDE SEQUENCE [LARGE SCALE GENOMIC DNA]</scope>
    <source>
        <strain evidence="2 3">CCM 8852</strain>
    </source>
</reference>
<dbReference type="RefSeq" id="WP_119654162.1">
    <property type="nucleotide sequence ID" value="NZ_JBHUOI010000002.1"/>
</dbReference>
<dbReference type="InterPro" id="IPR011083">
    <property type="entry name" value="Phage_tail_collar_dom"/>
</dbReference>
<dbReference type="Pfam" id="PF07484">
    <property type="entry name" value="Collar"/>
    <property type="match status" value="1"/>
</dbReference>
<organism evidence="2 3">
    <name type="scientific">Hymenobacter rubripertinctus</name>
    <dbReference type="NCBI Taxonomy" id="2029981"/>
    <lineage>
        <taxon>Bacteria</taxon>
        <taxon>Pseudomonadati</taxon>
        <taxon>Bacteroidota</taxon>
        <taxon>Cytophagia</taxon>
        <taxon>Cytophagales</taxon>
        <taxon>Hymenobacteraceae</taxon>
        <taxon>Hymenobacter</taxon>
    </lineage>
</organism>
<name>A0A418R6Y4_9BACT</name>
<keyword evidence="3" id="KW-1185">Reference proteome</keyword>
<feature type="domain" description="Phage tail collar" evidence="1">
    <location>
        <begin position="6"/>
        <end position="61"/>
    </location>
</feature>
<gene>
    <name evidence="2" type="ORF">D0T11_02255</name>
</gene>
<accession>A0A418R6Y4</accession>
<sequence length="180" mass="18632">MEPILGEIRLVGFNFAPRGWALCNGSLLSIQQNTALFSLLGVTYGGDGRTTFALPNLQSRAALHSGQGPGLSSYPQGTMAGTETVTLLSTQMPAHTHPVAGTLPLTTNNVAGGSDTPAGNFLAKATSLMYGEEAAAQVMAANSVTGTAGVTGGGTAHENRMPYLSMYYVIALQGIFPQRQ</sequence>
<dbReference type="Proteomes" id="UP000284250">
    <property type="component" value="Unassembled WGS sequence"/>
</dbReference>
<evidence type="ECO:0000259" key="1">
    <source>
        <dbReference type="Pfam" id="PF07484"/>
    </source>
</evidence>